<feature type="chain" id="PRO_5045146280" evidence="1">
    <location>
        <begin position="22"/>
        <end position="115"/>
    </location>
</feature>
<accession>A0ABX1QPD6</accession>
<organism evidence="3 4">
    <name type="scientific">Flavobacterium solisilvae</name>
    <dbReference type="NCBI Taxonomy" id="1852019"/>
    <lineage>
        <taxon>Bacteria</taxon>
        <taxon>Pseudomonadati</taxon>
        <taxon>Bacteroidota</taxon>
        <taxon>Flavobacteriia</taxon>
        <taxon>Flavobacteriales</taxon>
        <taxon>Flavobacteriaceae</taxon>
        <taxon>Flavobacterium</taxon>
    </lineage>
</organism>
<keyword evidence="1" id="KW-0732">Signal</keyword>
<evidence type="ECO:0000313" key="4">
    <source>
        <dbReference type="Proteomes" id="UP000767947"/>
    </source>
</evidence>
<feature type="domain" description="Lysozyme inhibitor LprI-like N-terminal" evidence="2">
    <location>
        <begin position="21"/>
        <end position="108"/>
    </location>
</feature>
<evidence type="ECO:0000313" key="3">
    <source>
        <dbReference type="EMBL" id="NMH24066.1"/>
    </source>
</evidence>
<dbReference type="Proteomes" id="UP000767947">
    <property type="component" value="Unassembled WGS sequence"/>
</dbReference>
<sequence length="115" mass="13486">MKTKFYIFIFLFFIGFLPAFSQTQAEMNQTALNDYKVVDQKLNKIYQELIKNLPPKEKALLIKAQKNWIAFRDSDCEFAISAYEGGSIQPLIKYTCLTEATQKRIEELENYLKEN</sequence>
<protein>
    <submittedName>
        <fullName evidence="3">DUF1311 domain-containing protein</fullName>
    </submittedName>
</protein>
<name>A0ABX1QPD6_9FLAO</name>
<evidence type="ECO:0000259" key="2">
    <source>
        <dbReference type="Pfam" id="PF07007"/>
    </source>
</evidence>
<comment type="caution">
    <text evidence="3">The sequence shown here is derived from an EMBL/GenBank/DDBJ whole genome shotgun (WGS) entry which is preliminary data.</text>
</comment>
<dbReference type="EMBL" id="JAAMPT010000192">
    <property type="protein sequence ID" value="NMH24066.1"/>
    <property type="molecule type" value="Genomic_DNA"/>
</dbReference>
<gene>
    <name evidence="3" type="ORF">G6042_02145</name>
</gene>
<dbReference type="PANTHER" id="PTHR39176:SF1">
    <property type="entry name" value="PERIPLASMIC PROTEIN"/>
    <property type="match status" value="1"/>
</dbReference>
<feature type="signal peptide" evidence="1">
    <location>
        <begin position="1"/>
        <end position="21"/>
    </location>
</feature>
<dbReference type="RefSeq" id="WP_169522615.1">
    <property type="nucleotide sequence ID" value="NZ_JAAMPT010000192.1"/>
</dbReference>
<proteinExistence type="predicted"/>
<dbReference type="InterPro" id="IPR009739">
    <property type="entry name" value="LprI-like_N"/>
</dbReference>
<keyword evidence="4" id="KW-1185">Reference proteome</keyword>
<dbReference type="Pfam" id="PF07007">
    <property type="entry name" value="LprI"/>
    <property type="match status" value="1"/>
</dbReference>
<dbReference type="Gene3D" id="1.20.1270.180">
    <property type="match status" value="1"/>
</dbReference>
<reference evidence="3 4" key="1">
    <citation type="submission" date="2020-02" db="EMBL/GenBank/DDBJ databases">
        <title>Flavobacterium sp. genome.</title>
        <authorList>
            <person name="Jung H.S."/>
            <person name="Baek J.H."/>
            <person name="Jeon C.O."/>
        </authorList>
    </citation>
    <scope>NUCLEOTIDE SEQUENCE [LARGE SCALE GENOMIC DNA]</scope>
    <source>
        <strain evidence="3 4">SE-s27</strain>
    </source>
</reference>
<evidence type="ECO:0000256" key="1">
    <source>
        <dbReference type="SAM" id="SignalP"/>
    </source>
</evidence>
<dbReference type="PANTHER" id="PTHR39176">
    <property type="entry name" value="PERIPLASMIC PROTEIN-RELATED"/>
    <property type="match status" value="1"/>
</dbReference>